<reference evidence="1" key="1">
    <citation type="journal article" date="2020" name="bioRxiv">
        <title>Chromosome-level reference genome of the European wasp spider Argiope bruennichi: a resource for studies on range expansion and evolutionary adaptation.</title>
        <authorList>
            <person name="Sheffer M.M."/>
            <person name="Hoppe A."/>
            <person name="Krehenwinkel H."/>
            <person name="Uhl G."/>
            <person name="Kuss A.W."/>
            <person name="Jensen L."/>
            <person name="Jensen C."/>
            <person name="Gillespie R.G."/>
            <person name="Hoff K.J."/>
            <person name="Prost S."/>
        </authorList>
    </citation>
    <scope>NUCLEOTIDE SEQUENCE</scope>
</reference>
<protein>
    <submittedName>
        <fullName evidence="1">Uncharacterized protein</fullName>
    </submittedName>
</protein>
<sequence length="130" mass="14955">MPGEISQTVAQWLIFAPWWSQFVRVCAPVTAEEDIHKDGADHGDQNSGWPKIRPWNLYPSLGLDKGRANRRALLHGRPSWHISLRMQRAQLFSLRPGTSPLSAPAPWERFWRVTAGLTRMRRLSNQFLLT</sequence>
<dbReference type="Proteomes" id="UP000807504">
    <property type="component" value="Unassembled WGS sequence"/>
</dbReference>
<evidence type="ECO:0000313" key="2">
    <source>
        <dbReference type="Proteomes" id="UP000807504"/>
    </source>
</evidence>
<keyword evidence="2" id="KW-1185">Reference proteome</keyword>
<gene>
    <name evidence="1" type="ORF">HNY73_013040</name>
</gene>
<proteinExistence type="predicted"/>
<dbReference type="AlphaFoldDB" id="A0A8T0F2P3"/>
<comment type="caution">
    <text evidence="1">The sequence shown here is derived from an EMBL/GenBank/DDBJ whole genome shotgun (WGS) entry which is preliminary data.</text>
</comment>
<name>A0A8T0F2P3_ARGBR</name>
<accession>A0A8T0F2P3</accession>
<evidence type="ECO:0000313" key="1">
    <source>
        <dbReference type="EMBL" id="KAF8782802.1"/>
    </source>
</evidence>
<organism evidence="1 2">
    <name type="scientific">Argiope bruennichi</name>
    <name type="common">Wasp spider</name>
    <name type="synonym">Aranea bruennichi</name>
    <dbReference type="NCBI Taxonomy" id="94029"/>
    <lineage>
        <taxon>Eukaryota</taxon>
        <taxon>Metazoa</taxon>
        <taxon>Ecdysozoa</taxon>
        <taxon>Arthropoda</taxon>
        <taxon>Chelicerata</taxon>
        <taxon>Arachnida</taxon>
        <taxon>Araneae</taxon>
        <taxon>Araneomorphae</taxon>
        <taxon>Entelegynae</taxon>
        <taxon>Araneoidea</taxon>
        <taxon>Araneidae</taxon>
        <taxon>Argiope</taxon>
    </lineage>
</organism>
<reference evidence="1" key="2">
    <citation type="submission" date="2020-06" db="EMBL/GenBank/DDBJ databases">
        <authorList>
            <person name="Sheffer M."/>
        </authorList>
    </citation>
    <scope>NUCLEOTIDE SEQUENCE</scope>
</reference>
<dbReference type="EMBL" id="JABXBU010001863">
    <property type="protein sequence ID" value="KAF8782802.1"/>
    <property type="molecule type" value="Genomic_DNA"/>
</dbReference>